<reference evidence="6" key="1">
    <citation type="submission" date="2022-03" db="EMBL/GenBank/DDBJ databases">
        <title>Complete genome sequence of Caldinitratiruptor microaerophilus.</title>
        <authorList>
            <person name="Mukaiyama R."/>
            <person name="Nishiyama T."/>
            <person name="Ueda K."/>
        </authorList>
    </citation>
    <scope>NUCLEOTIDE SEQUENCE</scope>
    <source>
        <strain evidence="6">JCM 16183</strain>
    </source>
</reference>
<gene>
    <name evidence="6" type="ORF">caldi_11230</name>
</gene>
<dbReference type="InterPro" id="IPR003593">
    <property type="entry name" value="AAA+_ATPase"/>
</dbReference>
<dbReference type="GO" id="GO:0015418">
    <property type="term" value="F:ABC-type quaternary ammonium compound transporting activity"/>
    <property type="evidence" value="ECO:0007669"/>
    <property type="project" value="UniProtKB-EC"/>
</dbReference>
<dbReference type="Gene3D" id="3.40.50.300">
    <property type="entry name" value="P-loop containing nucleotide triphosphate hydrolases"/>
    <property type="match status" value="1"/>
</dbReference>
<dbReference type="AlphaFoldDB" id="A0AA35G841"/>
<keyword evidence="7" id="KW-1185">Reference proteome</keyword>
<keyword evidence="1" id="KW-0813">Transport</keyword>
<dbReference type="PROSITE" id="PS00211">
    <property type="entry name" value="ABC_TRANSPORTER_1"/>
    <property type="match status" value="1"/>
</dbReference>
<dbReference type="EMBL" id="AP025628">
    <property type="protein sequence ID" value="BDG60033.1"/>
    <property type="molecule type" value="Genomic_DNA"/>
</dbReference>
<dbReference type="GO" id="GO:0005524">
    <property type="term" value="F:ATP binding"/>
    <property type="evidence" value="ECO:0007669"/>
    <property type="project" value="UniProtKB-KW"/>
</dbReference>
<keyword evidence="3" id="KW-0067">ATP-binding</keyword>
<dbReference type="PANTHER" id="PTHR42781">
    <property type="entry name" value="SPERMIDINE/PUTRESCINE IMPORT ATP-BINDING PROTEIN POTA"/>
    <property type="match status" value="1"/>
</dbReference>
<proteinExistence type="predicted"/>
<dbReference type="SUPFAM" id="SSF50331">
    <property type="entry name" value="MOP-like"/>
    <property type="match status" value="1"/>
</dbReference>
<dbReference type="InterPro" id="IPR017871">
    <property type="entry name" value="ABC_transporter-like_CS"/>
</dbReference>
<dbReference type="InterPro" id="IPR050093">
    <property type="entry name" value="ABC_SmlMolc_Importer"/>
</dbReference>
<dbReference type="EC" id="7.6.2.9" evidence="4"/>
<dbReference type="SUPFAM" id="SSF52540">
    <property type="entry name" value="P-loop containing nucleoside triphosphate hydrolases"/>
    <property type="match status" value="1"/>
</dbReference>
<sequence>MLACRIAKDLGSFRLHVNLEVKDHVVALFGPSGSGKSMTLQCIAGLVTPDAGRIEIGGRVVFDSGTGVNLPPERRNVGYVFQNYALFPHMTVAGNVAYGLHRLPRQEREARVRQVLRAVRLEGLERRRPHELSGGQQQRVALARALVTRPAALLLDEPFAALDSIIRSRLHRELLELLQELPIPTLLVTHNLEEAYALSREIAVYEGGRVLQFGPRDEVYYRPASKPVARFVGVKNFLPGRVEEVTERYTRVAGPGGLTLWGPPGPFAPAQRVECCIRPEHVMLVRKEQAGEPPRPGETRIPGAIVQEVVYGGHVNLLFEPCARAAGVRLPNLHITLPTYMYDRLAVGTVKQWTVALKAEFVHVLPDTA</sequence>
<name>A0AA35G841_9FIRM</name>
<evidence type="ECO:0000256" key="4">
    <source>
        <dbReference type="ARBA" id="ARBA00066388"/>
    </source>
</evidence>
<evidence type="ECO:0000256" key="1">
    <source>
        <dbReference type="ARBA" id="ARBA00022448"/>
    </source>
</evidence>
<dbReference type="PANTHER" id="PTHR42781:SF4">
    <property type="entry name" value="SPERMIDINE_PUTRESCINE IMPORT ATP-BINDING PROTEIN POTA"/>
    <property type="match status" value="1"/>
</dbReference>
<organism evidence="6 7">
    <name type="scientific">Caldinitratiruptor microaerophilus</name>
    <dbReference type="NCBI Taxonomy" id="671077"/>
    <lineage>
        <taxon>Bacteria</taxon>
        <taxon>Bacillati</taxon>
        <taxon>Bacillota</taxon>
        <taxon>Clostridia</taxon>
        <taxon>Eubacteriales</taxon>
        <taxon>Symbiobacteriaceae</taxon>
        <taxon>Caldinitratiruptor</taxon>
    </lineage>
</organism>
<evidence type="ECO:0000313" key="6">
    <source>
        <dbReference type="EMBL" id="BDG60033.1"/>
    </source>
</evidence>
<dbReference type="RefSeq" id="WP_264844102.1">
    <property type="nucleotide sequence ID" value="NZ_AP025628.1"/>
</dbReference>
<dbReference type="GO" id="GO:0016887">
    <property type="term" value="F:ATP hydrolysis activity"/>
    <property type="evidence" value="ECO:0007669"/>
    <property type="project" value="InterPro"/>
</dbReference>
<evidence type="ECO:0000256" key="2">
    <source>
        <dbReference type="ARBA" id="ARBA00022741"/>
    </source>
</evidence>
<dbReference type="Gene3D" id="2.40.50.100">
    <property type="match status" value="1"/>
</dbReference>
<dbReference type="Pfam" id="PF00005">
    <property type="entry name" value="ABC_tran"/>
    <property type="match status" value="1"/>
</dbReference>
<feature type="domain" description="ABC transporter" evidence="5">
    <location>
        <begin position="1"/>
        <end position="232"/>
    </location>
</feature>
<dbReference type="InterPro" id="IPR027417">
    <property type="entry name" value="P-loop_NTPase"/>
</dbReference>
<dbReference type="Proteomes" id="UP001163687">
    <property type="component" value="Chromosome"/>
</dbReference>
<evidence type="ECO:0000313" key="7">
    <source>
        <dbReference type="Proteomes" id="UP001163687"/>
    </source>
</evidence>
<accession>A0AA35G841</accession>
<protein>
    <recommendedName>
        <fullName evidence="4">ABC-type quaternary amine transporter</fullName>
        <ecNumber evidence="4">7.6.2.9</ecNumber>
    </recommendedName>
</protein>
<keyword evidence="2" id="KW-0547">Nucleotide-binding</keyword>
<evidence type="ECO:0000256" key="3">
    <source>
        <dbReference type="ARBA" id="ARBA00022840"/>
    </source>
</evidence>
<dbReference type="FunFam" id="3.40.50.300:FF:000425">
    <property type="entry name" value="Probable ABC transporter, ATP-binding subunit"/>
    <property type="match status" value="1"/>
</dbReference>
<dbReference type="KEGG" id="cmic:caldi_11230"/>
<dbReference type="InterPro" id="IPR003439">
    <property type="entry name" value="ABC_transporter-like_ATP-bd"/>
</dbReference>
<dbReference type="InterPro" id="IPR008995">
    <property type="entry name" value="Mo/tungstate-bd_C_term_dom"/>
</dbReference>
<dbReference type="SMART" id="SM00382">
    <property type="entry name" value="AAA"/>
    <property type="match status" value="1"/>
</dbReference>
<evidence type="ECO:0000259" key="5">
    <source>
        <dbReference type="PROSITE" id="PS50893"/>
    </source>
</evidence>
<dbReference type="PROSITE" id="PS50893">
    <property type="entry name" value="ABC_TRANSPORTER_2"/>
    <property type="match status" value="1"/>
</dbReference>